<keyword evidence="5" id="KW-0479">Metal-binding</keyword>
<organism evidence="7">
    <name type="scientific">Candidatus Berkiella cookevillensis</name>
    <dbReference type="NCBI Taxonomy" id="437022"/>
    <lineage>
        <taxon>Bacteria</taxon>
        <taxon>Pseudomonadati</taxon>
        <taxon>Pseudomonadota</taxon>
        <taxon>Gammaproteobacteria</taxon>
        <taxon>Candidatus Berkiellales</taxon>
        <taxon>Candidatus Berkiellaceae</taxon>
        <taxon>Candidatus Berkiella</taxon>
    </lineage>
</organism>
<comment type="subunit">
    <text evidence="5">Homodimer.</text>
</comment>
<keyword evidence="3 5" id="KW-0378">Hydrolase</keyword>
<dbReference type="GO" id="GO:0003676">
    <property type="term" value="F:nucleic acid binding"/>
    <property type="evidence" value="ECO:0007669"/>
    <property type="project" value="InterPro"/>
</dbReference>
<dbReference type="SMART" id="SM00479">
    <property type="entry name" value="EXOIII"/>
    <property type="match status" value="1"/>
</dbReference>
<dbReference type="GO" id="GO:0000287">
    <property type="term" value="F:magnesium ion binding"/>
    <property type="evidence" value="ECO:0007669"/>
    <property type="project" value="UniProtKB-UniRule"/>
</dbReference>
<evidence type="ECO:0000256" key="5">
    <source>
        <dbReference type="HAMAP-Rule" id="MF_00157"/>
    </source>
</evidence>
<reference evidence="7" key="1">
    <citation type="submission" date="2015-09" db="EMBL/GenBank/DDBJ databases">
        <title>Draft Genome Sequences of Two Novel Amoeba-resistant Intranuclear Bacteria, Candidatus Berkiella cookevillensis and Candidatus Berkiella aquae.</title>
        <authorList>
            <person name="Mehari Y.T."/>
            <person name="Arivett B.A."/>
            <person name="Farone A.L."/>
            <person name="Gunderson J.H."/>
            <person name="Farone M.B."/>
        </authorList>
    </citation>
    <scope>NUCLEOTIDE SEQUENCE [LARGE SCALE GENOMIC DNA]</scope>
    <source>
        <strain evidence="7">CC99</strain>
    </source>
</reference>
<dbReference type="STRING" id="437022.CC99x_00751"/>
<feature type="site" description="Important for substrate binding and specificity" evidence="5">
    <location>
        <position position="141"/>
    </location>
</feature>
<dbReference type="InterPro" id="IPR013520">
    <property type="entry name" value="Ribonucl_H"/>
</dbReference>
<evidence type="ECO:0000313" key="8">
    <source>
        <dbReference type="EMBL" id="MCS5708843.1"/>
    </source>
</evidence>
<dbReference type="PANTHER" id="PTHR30231:SF2">
    <property type="entry name" value="RIBONUCLEASE T"/>
    <property type="match status" value="1"/>
</dbReference>
<dbReference type="HAMAP" id="MF_00157">
    <property type="entry name" value="RNase_T"/>
    <property type="match status" value="1"/>
</dbReference>
<feature type="binding site" evidence="5">
    <location>
        <position position="18"/>
    </location>
    <ligand>
        <name>Mg(2+)</name>
        <dbReference type="ChEBI" id="CHEBI:18420"/>
        <label>1</label>
        <note>catalytic</note>
    </ligand>
</feature>
<dbReference type="PATRIC" id="fig|1590042.3.peg.772"/>
<dbReference type="GO" id="GO:0008408">
    <property type="term" value="F:3'-5' exonuclease activity"/>
    <property type="evidence" value="ECO:0007669"/>
    <property type="project" value="TreeGrafter"/>
</dbReference>
<feature type="binding site" evidence="5">
    <location>
        <position position="181"/>
    </location>
    <ligand>
        <name>Mg(2+)</name>
        <dbReference type="ChEBI" id="CHEBI:18420"/>
        <label>2</label>
        <note>catalytic</note>
    </ligand>
</feature>
<feature type="site" description="Important for substrate binding and specificity" evidence="5">
    <location>
        <position position="119"/>
    </location>
</feature>
<dbReference type="NCBIfam" id="TIGR01298">
    <property type="entry name" value="RNaseT"/>
    <property type="match status" value="1"/>
</dbReference>
<proteinExistence type="inferred from homology"/>
<dbReference type="OrthoDB" id="9778264at2"/>
<protein>
    <recommendedName>
        <fullName evidence="5">Ribonuclease T</fullName>
        <ecNumber evidence="5">3.1.13.-</ecNumber>
    </recommendedName>
    <alternativeName>
        <fullName evidence="5">Exoribonuclease T</fullName>
        <shortName evidence="5">RNase T</shortName>
    </alternativeName>
</protein>
<evidence type="ECO:0000313" key="9">
    <source>
        <dbReference type="Proteomes" id="UP000051494"/>
    </source>
</evidence>
<dbReference type="EMBL" id="LKHV02000001">
    <property type="protein sequence ID" value="MCS5708843.1"/>
    <property type="molecule type" value="Genomic_DNA"/>
</dbReference>
<feature type="binding site" evidence="5">
    <location>
        <position position="20"/>
    </location>
    <ligand>
        <name>Mg(2+)</name>
        <dbReference type="ChEBI" id="CHEBI:18420"/>
        <label>2</label>
        <note>catalytic</note>
    </ligand>
</feature>
<evidence type="ECO:0000256" key="2">
    <source>
        <dbReference type="ARBA" id="ARBA00022722"/>
    </source>
</evidence>
<gene>
    <name evidence="5 7" type="primary">rnt</name>
    <name evidence="7" type="ORF">CC99x_00751</name>
    <name evidence="8" type="ORF">CC99x_007985</name>
</gene>
<dbReference type="Proteomes" id="UP000051494">
    <property type="component" value="Unassembled WGS sequence"/>
</dbReference>
<evidence type="ECO:0000256" key="1">
    <source>
        <dbReference type="ARBA" id="ARBA00022694"/>
    </source>
</evidence>
<dbReference type="EC" id="3.1.13.-" evidence="5"/>
<keyword evidence="4 5" id="KW-0269">Exonuclease</keyword>
<feature type="binding site" evidence="5">
    <location>
        <position position="176"/>
    </location>
    <ligand>
        <name>Mg(2+)</name>
        <dbReference type="ChEBI" id="CHEBI:18420"/>
        <label>2</label>
        <note>catalytic</note>
    </ligand>
</feature>
<evidence type="ECO:0000313" key="7">
    <source>
        <dbReference type="EMBL" id="KRG19229.1"/>
    </source>
</evidence>
<dbReference type="InterPro" id="IPR012337">
    <property type="entry name" value="RNaseH-like_sf"/>
</dbReference>
<comment type="similarity">
    <text evidence="5">Belongs to the RNase T family.</text>
</comment>
<dbReference type="Gene3D" id="3.30.420.10">
    <property type="entry name" value="Ribonuclease H-like superfamily/Ribonuclease H"/>
    <property type="match status" value="1"/>
</dbReference>
<comment type="cofactor">
    <cofactor evidence="5">
        <name>Mg(2+)</name>
        <dbReference type="ChEBI" id="CHEBI:18420"/>
    </cofactor>
    <text evidence="5">Binds two Mg(2+) per subunit. The active form of the enzyme binds two Mg(2+) ions in its active site. The first Mg(2+) forms only one salt bridge with the protein.</text>
</comment>
<accession>A0A0Q9YFC1</accession>
<keyword evidence="2 5" id="KW-0540">Nuclease</keyword>
<keyword evidence="1 5" id="KW-0819">tRNA processing</keyword>
<evidence type="ECO:0000256" key="3">
    <source>
        <dbReference type="ARBA" id="ARBA00022801"/>
    </source>
</evidence>
<keyword evidence="9" id="KW-1185">Reference proteome</keyword>
<dbReference type="InterPro" id="IPR036397">
    <property type="entry name" value="RNaseH_sf"/>
</dbReference>
<comment type="caution">
    <text evidence="7">The sequence shown here is derived from an EMBL/GenBank/DDBJ whole genome shotgun (WGS) entry which is preliminary data.</text>
</comment>
<feature type="binding site" evidence="5">
    <location>
        <position position="18"/>
    </location>
    <ligand>
        <name>Mg(2+)</name>
        <dbReference type="ChEBI" id="CHEBI:18420"/>
        <label>2</label>
        <note>catalytic</note>
    </ligand>
</feature>
<keyword evidence="5" id="KW-0460">Magnesium</keyword>
<evidence type="ECO:0000259" key="6">
    <source>
        <dbReference type="SMART" id="SM00479"/>
    </source>
</evidence>
<reference evidence="8" key="3">
    <citation type="submission" date="2021-06" db="EMBL/GenBank/DDBJ databases">
        <title>Genomic Description and Analysis of Intracellular Bacteria, Candidatus Berkiella cookevillensis and Candidatus Berkiella aquae.</title>
        <authorList>
            <person name="Kidane D.T."/>
            <person name="Mehari Y.T."/>
            <person name="Rice F.C."/>
            <person name="Arivett B.A."/>
            <person name="Farone A.L."/>
            <person name="Berk S.G."/>
            <person name="Farone M.B."/>
        </authorList>
    </citation>
    <scope>NUCLEOTIDE SEQUENCE</scope>
    <source>
        <strain evidence="8">CC99</strain>
    </source>
</reference>
<dbReference type="AlphaFoldDB" id="A0A0Q9YFC1"/>
<feature type="domain" description="Exonuclease" evidence="6">
    <location>
        <begin position="13"/>
        <end position="198"/>
    </location>
</feature>
<comment type="caution">
    <text evidence="5">Lacks conserved residue(s) required for the propagation of feature annotation.</text>
</comment>
<dbReference type="Pfam" id="PF00929">
    <property type="entry name" value="RNase_T"/>
    <property type="match status" value="1"/>
</dbReference>
<dbReference type="SUPFAM" id="SSF53098">
    <property type="entry name" value="Ribonuclease H-like"/>
    <property type="match status" value="1"/>
</dbReference>
<dbReference type="EMBL" id="LKHV01000003">
    <property type="protein sequence ID" value="KRG19229.1"/>
    <property type="molecule type" value="Genomic_DNA"/>
</dbReference>
<dbReference type="GO" id="GO:0045004">
    <property type="term" value="P:DNA replication proofreading"/>
    <property type="evidence" value="ECO:0007669"/>
    <property type="project" value="TreeGrafter"/>
</dbReference>
<name>A0A0Q9YFC1_9GAMM</name>
<dbReference type="GO" id="GO:0005829">
    <property type="term" value="C:cytosol"/>
    <property type="evidence" value="ECO:0007669"/>
    <property type="project" value="TreeGrafter"/>
</dbReference>
<sequence>MNINLAKRFREFLPVVVDVETGGINPQTDALLELAAISIKMDNVGKIHPDKTYHYHVLPFKGSILDPVALALNKIDPFHPFRFAVTEDEALSDLFRNISKECINKRCQRAVLVGHNAWFDLAFLNAAKERCEIKKSPFHRFTSLDTATLGALVYGQTVLAKALKKAKIGYSKKSAHSALYDTECTAELFCKIVNEWEFKT</sequence>
<evidence type="ECO:0000256" key="4">
    <source>
        <dbReference type="ARBA" id="ARBA00022839"/>
    </source>
</evidence>
<dbReference type="RefSeq" id="WP_057623833.1">
    <property type="nucleotide sequence ID" value="NZ_LKHV02000001.1"/>
</dbReference>
<dbReference type="GO" id="GO:0016896">
    <property type="term" value="F:RNA exonuclease activity, producing 5'-phosphomonoesters"/>
    <property type="evidence" value="ECO:0007669"/>
    <property type="project" value="UniProtKB-UniRule"/>
</dbReference>
<dbReference type="GO" id="GO:0008033">
    <property type="term" value="P:tRNA processing"/>
    <property type="evidence" value="ECO:0007669"/>
    <property type="project" value="UniProtKB-KW"/>
</dbReference>
<feature type="active site" description="Proton donor/acceptor" evidence="5">
    <location>
        <position position="176"/>
    </location>
</feature>
<reference evidence="8" key="2">
    <citation type="journal article" date="2016" name="Genome Announc.">
        <title>Draft Genome Sequences of Two Novel Amoeba-Resistant Intranuclear Bacteria, 'Candidatus Berkiella cookevillensis' and 'Candidatus Berkiella aquae'.</title>
        <authorList>
            <person name="Mehari Y.T."/>
            <person name="Arivett B.A."/>
            <person name="Farone A.L."/>
            <person name="Gunderson J.H."/>
            <person name="Farone M.B."/>
        </authorList>
    </citation>
    <scope>NUCLEOTIDE SEQUENCE</scope>
    <source>
        <strain evidence="8">CC99</strain>
    </source>
</reference>
<dbReference type="PANTHER" id="PTHR30231">
    <property type="entry name" value="DNA POLYMERASE III SUBUNIT EPSILON"/>
    <property type="match status" value="1"/>
</dbReference>
<dbReference type="InterPro" id="IPR005987">
    <property type="entry name" value="RNase_T"/>
</dbReference>
<comment type="function">
    <text evidence="5">Trims short 3' overhangs of a variety of RNA species, leaving a one or two nucleotide 3' overhang. Responsible for the end-turnover of tRNA: specifically removes the terminal AMP residue from uncharged tRNA (tRNA-C-C-A). Also appears to be involved in tRNA biosynthesis.</text>
</comment>